<evidence type="ECO:0000256" key="1">
    <source>
        <dbReference type="ARBA" id="ARBA00010875"/>
    </source>
</evidence>
<evidence type="ECO:0000313" key="10">
    <source>
        <dbReference type="EMBL" id="PPA71449.1"/>
    </source>
</evidence>
<organism evidence="10 11">
    <name type="scientific">Jeotgalibacillus proteolyticus</name>
    <dbReference type="NCBI Taxonomy" id="2082395"/>
    <lineage>
        <taxon>Bacteria</taxon>
        <taxon>Bacillati</taxon>
        <taxon>Bacillota</taxon>
        <taxon>Bacilli</taxon>
        <taxon>Bacillales</taxon>
        <taxon>Caryophanaceae</taxon>
        <taxon>Jeotgalibacillus</taxon>
    </lineage>
</organism>
<comment type="subcellular location">
    <subcellularLocation>
        <location evidence="9">Cytoplasm</location>
    </subcellularLocation>
</comment>
<keyword evidence="6 9" id="KW-0255">Endonuclease</keyword>
<dbReference type="NCBIfam" id="TIGR00043">
    <property type="entry name" value="rRNA maturation RNase YbeY"/>
    <property type="match status" value="1"/>
</dbReference>
<evidence type="ECO:0000256" key="5">
    <source>
        <dbReference type="ARBA" id="ARBA00022723"/>
    </source>
</evidence>
<keyword evidence="3 9" id="KW-0698">rRNA processing</keyword>
<keyword evidence="8 9" id="KW-0862">Zinc</keyword>
<dbReference type="Pfam" id="PF02130">
    <property type="entry name" value="YbeY"/>
    <property type="match status" value="1"/>
</dbReference>
<dbReference type="OrthoDB" id="9807740at2"/>
<evidence type="ECO:0000256" key="3">
    <source>
        <dbReference type="ARBA" id="ARBA00022552"/>
    </source>
</evidence>
<comment type="function">
    <text evidence="9">Single strand-specific metallo-endoribonuclease involved in late-stage 70S ribosome quality control and in maturation of the 3' terminus of the 16S rRNA.</text>
</comment>
<dbReference type="Proteomes" id="UP000239047">
    <property type="component" value="Unassembled WGS sequence"/>
</dbReference>
<dbReference type="GO" id="GO:0006364">
    <property type="term" value="P:rRNA processing"/>
    <property type="evidence" value="ECO:0007669"/>
    <property type="project" value="UniProtKB-UniRule"/>
</dbReference>
<keyword evidence="11" id="KW-1185">Reference proteome</keyword>
<dbReference type="PANTHER" id="PTHR46986">
    <property type="entry name" value="ENDORIBONUCLEASE YBEY, CHLOROPLASTIC"/>
    <property type="match status" value="1"/>
</dbReference>
<dbReference type="EMBL" id="PREZ01000002">
    <property type="protein sequence ID" value="PPA71449.1"/>
    <property type="molecule type" value="Genomic_DNA"/>
</dbReference>
<keyword evidence="2 9" id="KW-0690">Ribosome biogenesis</keyword>
<evidence type="ECO:0000256" key="6">
    <source>
        <dbReference type="ARBA" id="ARBA00022759"/>
    </source>
</evidence>
<feature type="binding site" evidence="9">
    <location>
        <position position="126"/>
    </location>
    <ligand>
        <name>Zn(2+)</name>
        <dbReference type="ChEBI" id="CHEBI:29105"/>
        <note>catalytic</note>
    </ligand>
</feature>
<dbReference type="GO" id="GO:0004222">
    <property type="term" value="F:metalloendopeptidase activity"/>
    <property type="evidence" value="ECO:0007669"/>
    <property type="project" value="InterPro"/>
</dbReference>
<sequence>MTLQIDFSDETELLGDEDTDLIERLLVFAAQEEGVQNSECSITFVSNERIQEINREYRKKDQPTDVISFALEDEGEGEMKVLGGEDMPRALGDIIISVQVAKEQAKEYNHSFSRELGFLALHGFLHLLGYDHMKESDEEVMFGRQNTILEEFGLKRL</sequence>
<dbReference type="PANTHER" id="PTHR46986:SF1">
    <property type="entry name" value="ENDORIBONUCLEASE YBEY, CHLOROPLASTIC"/>
    <property type="match status" value="1"/>
</dbReference>
<dbReference type="SUPFAM" id="SSF55486">
    <property type="entry name" value="Metalloproteases ('zincins'), catalytic domain"/>
    <property type="match status" value="1"/>
</dbReference>
<dbReference type="GO" id="GO:0008270">
    <property type="term" value="F:zinc ion binding"/>
    <property type="evidence" value="ECO:0007669"/>
    <property type="project" value="UniProtKB-UniRule"/>
</dbReference>
<dbReference type="Gene3D" id="3.40.390.30">
    <property type="entry name" value="Metalloproteases ('zincins'), catalytic domain"/>
    <property type="match status" value="1"/>
</dbReference>
<keyword evidence="5 9" id="KW-0479">Metal-binding</keyword>
<evidence type="ECO:0000256" key="2">
    <source>
        <dbReference type="ARBA" id="ARBA00022517"/>
    </source>
</evidence>
<evidence type="ECO:0000256" key="9">
    <source>
        <dbReference type="HAMAP-Rule" id="MF_00009"/>
    </source>
</evidence>
<accession>A0A2S5GEN4</accession>
<reference evidence="10 11" key="1">
    <citation type="submission" date="2018-02" db="EMBL/GenBank/DDBJ databases">
        <title>Jeotgalibacillus proteolyticum sp. nov. a protease producing bacterium isolated from ocean sediments of Laizhou Bay.</title>
        <authorList>
            <person name="Li Y."/>
        </authorList>
    </citation>
    <scope>NUCLEOTIDE SEQUENCE [LARGE SCALE GENOMIC DNA]</scope>
    <source>
        <strain evidence="10 11">22-7</strain>
    </source>
</reference>
<dbReference type="HAMAP" id="MF_00009">
    <property type="entry name" value="Endoribonucl_YbeY"/>
    <property type="match status" value="1"/>
</dbReference>
<comment type="caution">
    <text evidence="10">The sequence shown here is derived from an EMBL/GenBank/DDBJ whole genome shotgun (WGS) entry which is preliminary data.</text>
</comment>
<name>A0A2S5GEN4_9BACL</name>
<keyword evidence="9" id="KW-0963">Cytoplasm</keyword>
<feature type="binding site" evidence="9">
    <location>
        <position position="132"/>
    </location>
    <ligand>
        <name>Zn(2+)</name>
        <dbReference type="ChEBI" id="CHEBI:29105"/>
        <note>catalytic</note>
    </ligand>
</feature>
<dbReference type="GO" id="GO:0005737">
    <property type="term" value="C:cytoplasm"/>
    <property type="evidence" value="ECO:0007669"/>
    <property type="project" value="UniProtKB-SubCell"/>
</dbReference>
<gene>
    <name evidence="9" type="primary">ybeY</name>
    <name evidence="10" type="ORF">C4B60_05145</name>
</gene>
<dbReference type="GO" id="GO:0004521">
    <property type="term" value="F:RNA endonuclease activity"/>
    <property type="evidence" value="ECO:0007669"/>
    <property type="project" value="UniProtKB-UniRule"/>
</dbReference>
<dbReference type="InterPro" id="IPR020549">
    <property type="entry name" value="YbeY_CS"/>
</dbReference>
<dbReference type="PROSITE" id="PS01306">
    <property type="entry name" value="UPF0054"/>
    <property type="match status" value="1"/>
</dbReference>
<evidence type="ECO:0000256" key="4">
    <source>
        <dbReference type="ARBA" id="ARBA00022722"/>
    </source>
</evidence>
<dbReference type="InterPro" id="IPR002036">
    <property type="entry name" value="YbeY"/>
</dbReference>
<comment type="cofactor">
    <cofactor evidence="9">
        <name>Zn(2+)</name>
        <dbReference type="ChEBI" id="CHEBI:29105"/>
    </cofactor>
    <text evidence="9">Binds 1 zinc ion.</text>
</comment>
<evidence type="ECO:0000256" key="7">
    <source>
        <dbReference type="ARBA" id="ARBA00022801"/>
    </source>
</evidence>
<feature type="binding site" evidence="9">
    <location>
        <position position="122"/>
    </location>
    <ligand>
        <name>Zn(2+)</name>
        <dbReference type="ChEBI" id="CHEBI:29105"/>
        <note>catalytic</note>
    </ligand>
</feature>
<dbReference type="EC" id="3.1.-.-" evidence="9"/>
<dbReference type="RefSeq" id="WP_104056939.1">
    <property type="nucleotide sequence ID" value="NZ_PREZ01000002.1"/>
</dbReference>
<evidence type="ECO:0000313" key="11">
    <source>
        <dbReference type="Proteomes" id="UP000239047"/>
    </source>
</evidence>
<keyword evidence="4 9" id="KW-0540">Nuclease</keyword>
<dbReference type="InterPro" id="IPR023091">
    <property type="entry name" value="MetalPrtase_cat_dom_sf_prd"/>
</dbReference>
<dbReference type="AlphaFoldDB" id="A0A2S5GEN4"/>
<comment type="similarity">
    <text evidence="1 9">Belongs to the endoribonuclease YbeY family.</text>
</comment>
<proteinExistence type="inferred from homology"/>
<keyword evidence="7 9" id="KW-0378">Hydrolase</keyword>
<protein>
    <recommendedName>
        <fullName evidence="9">Endoribonuclease YbeY</fullName>
        <ecNumber evidence="9">3.1.-.-</ecNumber>
    </recommendedName>
</protein>
<evidence type="ECO:0000256" key="8">
    <source>
        <dbReference type="ARBA" id="ARBA00022833"/>
    </source>
</evidence>